<keyword evidence="4" id="KW-0067">ATP-binding</keyword>
<dbReference type="InterPro" id="IPR003593">
    <property type="entry name" value="AAA+_ATPase"/>
</dbReference>
<dbReference type="Proteomes" id="UP000034207">
    <property type="component" value="Unassembled WGS sequence"/>
</dbReference>
<dbReference type="PANTHER" id="PTHR42798:SF6">
    <property type="entry name" value="CELL DIVISION ATP-BINDING PROTEIN FTSE"/>
    <property type="match status" value="1"/>
</dbReference>
<dbReference type="GO" id="GO:0005524">
    <property type="term" value="F:ATP binding"/>
    <property type="evidence" value="ECO:0007669"/>
    <property type="project" value="UniProtKB-KW"/>
</dbReference>
<dbReference type="SMART" id="SM00382">
    <property type="entry name" value="AAA"/>
    <property type="match status" value="1"/>
</dbReference>
<evidence type="ECO:0000256" key="1">
    <source>
        <dbReference type="ARBA" id="ARBA00005417"/>
    </source>
</evidence>
<evidence type="ECO:0000313" key="6">
    <source>
        <dbReference type="EMBL" id="KKQ93397.1"/>
    </source>
</evidence>
<proteinExistence type="inferred from homology"/>
<dbReference type="InterPro" id="IPR027417">
    <property type="entry name" value="P-loop_NTPase"/>
</dbReference>
<dbReference type="SUPFAM" id="SSF52540">
    <property type="entry name" value="P-loop containing nucleoside triphosphate hydrolases"/>
    <property type="match status" value="1"/>
</dbReference>
<evidence type="ECO:0000256" key="2">
    <source>
        <dbReference type="ARBA" id="ARBA00022448"/>
    </source>
</evidence>
<dbReference type="PATRIC" id="fig|1618345.3.peg.1011"/>
<dbReference type="Gene3D" id="3.40.50.300">
    <property type="entry name" value="P-loop containing nucleotide triphosphate hydrolases"/>
    <property type="match status" value="1"/>
</dbReference>
<dbReference type="STRING" id="1618345.UT18_C0020G0004"/>
<reference evidence="6 7" key="1">
    <citation type="journal article" date="2015" name="Nature">
        <title>rRNA introns, odd ribosomes, and small enigmatic genomes across a large radiation of phyla.</title>
        <authorList>
            <person name="Brown C.T."/>
            <person name="Hug L.A."/>
            <person name="Thomas B.C."/>
            <person name="Sharon I."/>
            <person name="Castelle C.J."/>
            <person name="Singh A."/>
            <person name="Wilkins M.J."/>
            <person name="Williams K.H."/>
            <person name="Banfield J.F."/>
        </authorList>
    </citation>
    <scope>NUCLEOTIDE SEQUENCE [LARGE SCALE GENOMIC DNA]</scope>
</reference>
<dbReference type="CDD" id="cd03255">
    <property type="entry name" value="ABC_MJ0796_LolCDE_FtsE"/>
    <property type="match status" value="1"/>
</dbReference>
<dbReference type="InterPro" id="IPR017911">
    <property type="entry name" value="MacB-like_ATP-bd"/>
</dbReference>
<keyword evidence="3" id="KW-0547">Nucleotide-binding</keyword>
<feature type="domain" description="ABC transporter" evidence="5">
    <location>
        <begin position="6"/>
        <end position="224"/>
    </location>
</feature>
<evidence type="ECO:0000256" key="4">
    <source>
        <dbReference type="ARBA" id="ARBA00022840"/>
    </source>
</evidence>
<sequence length="225" mass="24912">MPKTIIKLENISRSFLLDTYENKVLKNIDIEILEGEFISIIGPSGSGKSTLMNIIGCLDKPTSGKYFLDGVNVLSKKDKELAGIRSKKIGFVFQSFNLIPRLSLSANVETPMIYARIKNRKQKATEILKKVGLGHRLNYKPSQISGGETQRAAIARALVNNPKIILADEPTGNLDSKNGEEVLKIFRELNNKGVTVILVTHDANIANLADRIIRLKDGEVEQNVQ</sequence>
<keyword evidence="2" id="KW-0813">Transport</keyword>
<name>A0A0G0LQR1_UNCC2</name>
<protein>
    <recommendedName>
        <fullName evidence="5">ABC transporter domain-containing protein</fullName>
    </recommendedName>
</protein>
<evidence type="ECO:0000259" key="5">
    <source>
        <dbReference type="PROSITE" id="PS50893"/>
    </source>
</evidence>
<dbReference type="InterPro" id="IPR003439">
    <property type="entry name" value="ABC_transporter-like_ATP-bd"/>
</dbReference>
<dbReference type="PROSITE" id="PS50893">
    <property type="entry name" value="ABC_TRANSPORTER_2"/>
    <property type="match status" value="1"/>
</dbReference>
<gene>
    <name evidence="6" type="ORF">UT18_C0020G0004</name>
</gene>
<evidence type="ECO:0000313" key="7">
    <source>
        <dbReference type="Proteomes" id="UP000034207"/>
    </source>
</evidence>
<organism evidence="6 7">
    <name type="scientific">candidate division CPR2 bacterium GW2011_GWC2_39_10</name>
    <dbReference type="NCBI Taxonomy" id="1618345"/>
    <lineage>
        <taxon>Bacteria</taxon>
        <taxon>Bacteria division CPR2</taxon>
    </lineage>
</organism>
<evidence type="ECO:0000256" key="3">
    <source>
        <dbReference type="ARBA" id="ARBA00022741"/>
    </source>
</evidence>
<dbReference type="GO" id="GO:0098796">
    <property type="term" value="C:membrane protein complex"/>
    <property type="evidence" value="ECO:0007669"/>
    <property type="project" value="UniProtKB-ARBA"/>
</dbReference>
<comment type="caution">
    <text evidence="6">The sequence shown here is derived from an EMBL/GenBank/DDBJ whole genome shotgun (WGS) entry which is preliminary data.</text>
</comment>
<dbReference type="GO" id="GO:0016887">
    <property type="term" value="F:ATP hydrolysis activity"/>
    <property type="evidence" value="ECO:0007669"/>
    <property type="project" value="InterPro"/>
</dbReference>
<dbReference type="EMBL" id="LBVV01000020">
    <property type="protein sequence ID" value="KKQ93397.1"/>
    <property type="molecule type" value="Genomic_DNA"/>
</dbReference>
<dbReference type="PANTHER" id="PTHR42798">
    <property type="entry name" value="LIPOPROTEIN-RELEASING SYSTEM ATP-BINDING PROTEIN LOLD"/>
    <property type="match status" value="1"/>
</dbReference>
<dbReference type="Pfam" id="PF00005">
    <property type="entry name" value="ABC_tran"/>
    <property type="match status" value="1"/>
</dbReference>
<dbReference type="FunFam" id="3.40.50.300:FF:000032">
    <property type="entry name" value="Export ABC transporter ATP-binding protein"/>
    <property type="match status" value="1"/>
</dbReference>
<comment type="similarity">
    <text evidence="1">Belongs to the ABC transporter superfamily.</text>
</comment>
<dbReference type="GO" id="GO:0022857">
    <property type="term" value="F:transmembrane transporter activity"/>
    <property type="evidence" value="ECO:0007669"/>
    <property type="project" value="UniProtKB-ARBA"/>
</dbReference>
<accession>A0A0G0LQR1</accession>
<dbReference type="AlphaFoldDB" id="A0A0G0LQR1"/>